<proteinExistence type="inferred from homology"/>
<sequence length="561" mass="62589">MRNIIISFMLAAFAAACSSTSQQESESVALNKVTDPNAYKEQIEVTPPSSSLPERWWESAVFYEVFVRAYYDSSGDGHGDIQGLISKLDYLQELGVTGLWLMPVTESEFNTNGYDVKNIRAIEQDYGSMEDFQQLVDEAHQRGIGVIMDLVVNHSSSANPIFQDAVSNPNSKYRDWFIWADSDLGWGRPWDRSATVWHPSDHGYYYGLFFDFLPDWNFRNPEVVAYMKDSAKFWLNMGVDGFRVDAASHLIENGNGAQENQPDNHLFYQEFRQLINHYPNAYIVAEAPFTGGAYMGDGNNEFHSNFCFKCSQKLMYGAKNGSKRAIQAYFSKVNSAPEGANFATLLSNHDPFAGDRAVTAMGGNLSKAKLAASIMLTGPGIPFVYYGEEIGMTAIDRSLVPWDDAVSRIPMQWDASDNAGFTTGTTWRNVNPDYPQINVAQQIEDPNSMLTHYQKMIALRNQHPALASGEFELLKTTGNSSRHSIAFLRKHSDETLLVVVNLSDEEIVAGVNLAGTSVANKQFQLGQELLSGLKANEKLAEQELELTLPAYSIKVFFISLN</sequence>
<dbReference type="InterPro" id="IPR013780">
    <property type="entry name" value="Glyco_hydro_b"/>
</dbReference>
<feature type="chain" id="PRO_5045058099" evidence="2">
    <location>
        <begin position="24"/>
        <end position="561"/>
    </location>
</feature>
<evidence type="ECO:0000256" key="2">
    <source>
        <dbReference type="SAM" id="SignalP"/>
    </source>
</evidence>
<dbReference type="GO" id="GO:0016787">
    <property type="term" value="F:hydrolase activity"/>
    <property type="evidence" value="ECO:0007669"/>
    <property type="project" value="UniProtKB-KW"/>
</dbReference>
<dbReference type="InterPro" id="IPR032091">
    <property type="entry name" value="Malt_amylase-like_C"/>
</dbReference>
<accession>A0ABU7G824</accession>
<dbReference type="PANTHER" id="PTHR10357">
    <property type="entry name" value="ALPHA-AMYLASE FAMILY MEMBER"/>
    <property type="match status" value="1"/>
</dbReference>
<dbReference type="SUPFAM" id="SSF51445">
    <property type="entry name" value="(Trans)glycosidases"/>
    <property type="match status" value="1"/>
</dbReference>
<dbReference type="SUPFAM" id="SSF51011">
    <property type="entry name" value="Glycosyl hydrolase domain"/>
    <property type="match status" value="1"/>
</dbReference>
<reference evidence="5" key="1">
    <citation type="submission" date="2023-07" db="EMBL/GenBank/DDBJ databases">
        <title>Draft genome sequence of Agarivorans aestuarii strain ZMCS4, a CAZymes producing bacteria isolated from the marine brown algae Clodostephus spongiosus.</title>
        <authorList>
            <person name="Lorente B."/>
            <person name="Cabral C."/>
            <person name="Frias J."/>
            <person name="Faria J."/>
            <person name="Toubarro D."/>
        </authorList>
    </citation>
    <scope>NUCLEOTIDE SEQUENCE [LARGE SCALE GENOMIC DNA]</scope>
    <source>
        <strain evidence="5">ZMCS4</strain>
    </source>
</reference>
<dbReference type="InterPro" id="IPR045857">
    <property type="entry name" value="O16G_dom_2"/>
</dbReference>
<dbReference type="PROSITE" id="PS51257">
    <property type="entry name" value="PROKAR_LIPOPROTEIN"/>
    <property type="match status" value="1"/>
</dbReference>
<protein>
    <submittedName>
        <fullName evidence="4">Alpha-amylase family glycosyl hydrolase</fullName>
    </submittedName>
</protein>
<dbReference type="Proteomes" id="UP001310248">
    <property type="component" value="Unassembled WGS sequence"/>
</dbReference>
<dbReference type="Gene3D" id="2.60.40.1180">
    <property type="entry name" value="Golgi alpha-mannosidase II"/>
    <property type="match status" value="1"/>
</dbReference>
<feature type="signal peptide" evidence="2">
    <location>
        <begin position="1"/>
        <end position="23"/>
    </location>
</feature>
<evidence type="ECO:0000256" key="1">
    <source>
        <dbReference type="ARBA" id="ARBA00008061"/>
    </source>
</evidence>
<evidence type="ECO:0000313" key="5">
    <source>
        <dbReference type="Proteomes" id="UP001310248"/>
    </source>
</evidence>
<dbReference type="EMBL" id="JAYDYW010000014">
    <property type="protein sequence ID" value="MEE1675554.1"/>
    <property type="molecule type" value="Genomic_DNA"/>
</dbReference>
<dbReference type="InterPro" id="IPR017853">
    <property type="entry name" value="GH"/>
</dbReference>
<dbReference type="Pfam" id="PF16657">
    <property type="entry name" value="Malt_amylase_C"/>
    <property type="match status" value="1"/>
</dbReference>
<dbReference type="SMART" id="SM00642">
    <property type="entry name" value="Aamy"/>
    <property type="match status" value="1"/>
</dbReference>
<dbReference type="Pfam" id="PF00128">
    <property type="entry name" value="Alpha-amylase"/>
    <property type="match status" value="1"/>
</dbReference>
<feature type="domain" description="Glycosyl hydrolase family 13 catalytic" evidence="3">
    <location>
        <begin position="64"/>
        <end position="460"/>
    </location>
</feature>
<dbReference type="InterPro" id="IPR006047">
    <property type="entry name" value="GH13_cat_dom"/>
</dbReference>
<dbReference type="Gene3D" id="3.90.400.10">
    <property type="entry name" value="Oligo-1,6-glucosidase, Domain 2"/>
    <property type="match status" value="1"/>
</dbReference>
<organism evidence="4 5">
    <name type="scientific">Agarivorans aestuarii</name>
    <dbReference type="NCBI Taxonomy" id="1563703"/>
    <lineage>
        <taxon>Bacteria</taxon>
        <taxon>Pseudomonadati</taxon>
        <taxon>Pseudomonadota</taxon>
        <taxon>Gammaproteobacteria</taxon>
        <taxon>Alteromonadales</taxon>
        <taxon>Alteromonadaceae</taxon>
        <taxon>Agarivorans</taxon>
    </lineage>
</organism>
<dbReference type="RefSeq" id="WP_329776412.1">
    <property type="nucleotide sequence ID" value="NZ_JAYDYW010000014.1"/>
</dbReference>
<comment type="similarity">
    <text evidence="1">Belongs to the glycosyl hydrolase 13 family.</text>
</comment>
<keyword evidence="4" id="KW-0378">Hydrolase</keyword>
<comment type="caution">
    <text evidence="4">The sequence shown here is derived from an EMBL/GenBank/DDBJ whole genome shotgun (WGS) entry which is preliminary data.</text>
</comment>
<keyword evidence="2" id="KW-0732">Signal</keyword>
<dbReference type="Gene3D" id="3.20.20.80">
    <property type="entry name" value="Glycosidases"/>
    <property type="match status" value="1"/>
</dbReference>
<dbReference type="CDD" id="cd11316">
    <property type="entry name" value="AmyAc_bac2_AmyA"/>
    <property type="match status" value="1"/>
</dbReference>
<gene>
    <name evidence="4" type="ORF">SNR37_000880</name>
</gene>
<name>A0ABU7G824_9ALTE</name>
<evidence type="ECO:0000259" key="3">
    <source>
        <dbReference type="SMART" id="SM00642"/>
    </source>
</evidence>
<dbReference type="PANTHER" id="PTHR10357:SF179">
    <property type="entry name" value="NEUTRAL AND BASIC AMINO ACID TRANSPORT PROTEIN RBAT"/>
    <property type="match status" value="1"/>
</dbReference>
<reference evidence="4 5" key="2">
    <citation type="submission" date="2023-12" db="EMBL/GenBank/DDBJ databases">
        <authorList>
            <consortium name="Cladostephus spongiosus"/>
            <person name="Lorente B."/>
            <person name="Cabral C."/>
            <person name="Frias J."/>
            <person name="Faria J."/>
            <person name="Toubarro D."/>
        </authorList>
    </citation>
    <scope>NUCLEOTIDE SEQUENCE [LARGE SCALE GENOMIC DNA]</scope>
    <source>
        <strain evidence="4 5">ZMCS4</strain>
    </source>
</reference>
<evidence type="ECO:0000313" key="4">
    <source>
        <dbReference type="EMBL" id="MEE1675554.1"/>
    </source>
</evidence>
<keyword evidence="5" id="KW-1185">Reference proteome</keyword>